<dbReference type="InterPro" id="IPR023214">
    <property type="entry name" value="HAD_sf"/>
</dbReference>
<dbReference type="InterPro" id="IPR006439">
    <property type="entry name" value="HAD-SF_hydro_IA"/>
</dbReference>
<dbReference type="InterPro" id="IPR041492">
    <property type="entry name" value="HAD_2"/>
</dbReference>
<accession>A0A133Y757</accession>
<dbReference type="STRING" id="1497955.HMPREF1872_01364"/>
<dbReference type="SFLD" id="SFLDG01129">
    <property type="entry name" value="C1.5:_HAD__Beta-PGM__Phosphata"/>
    <property type="match status" value="1"/>
</dbReference>
<dbReference type="Gene3D" id="1.10.150.240">
    <property type="entry name" value="Putative phosphatase, domain 2"/>
    <property type="match status" value="1"/>
</dbReference>
<sequence length="221" mass="24386">MQIKQIIFDMDGTLIDTEPLYQRCWQQAMLEAGVRLDLDAFLPMQGQGSKYNNQYIQKLLGGNASLDAALQVRKRRDELFLFGVKNGEVKCFENVLATLAKLKENFHLSLATSTGIEPLGNLLLTSTELKPYFNDLTFGNEVTNGKPEPDIFNLAVQKGGFKPSEAVAVEDSVAGLKSALKAGLHVFCVPQSQAYLAFTPKPTELQHLDKFSDLATILVGF</sequence>
<gene>
    <name evidence="1" type="ORF">HMPREF1872_01364</name>
</gene>
<organism evidence="1 2">
    <name type="scientific">Amygdalobacter nucleatus</name>
    <dbReference type="NCBI Taxonomy" id="3029274"/>
    <lineage>
        <taxon>Bacteria</taxon>
        <taxon>Bacillati</taxon>
        <taxon>Bacillota</taxon>
        <taxon>Clostridia</taxon>
        <taxon>Eubacteriales</taxon>
        <taxon>Oscillospiraceae</taxon>
        <taxon>Amygdalobacter</taxon>
    </lineage>
</organism>
<dbReference type="SFLD" id="SFLDS00003">
    <property type="entry name" value="Haloacid_Dehalogenase"/>
    <property type="match status" value="1"/>
</dbReference>
<dbReference type="PANTHER" id="PTHR18901">
    <property type="entry name" value="2-DEOXYGLUCOSE-6-PHOSPHATE PHOSPHATASE 2"/>
    <property type="match status" value="1"/>
</dbReference>
<dbReference type="PRINTS" id="PR00413">
    <property type="entry name" value="HADHALOGNASE"/>
</dbReference>
<name>A0A133Y757_9FIRM</name>
<keyword evidence="1" id="KW-0378">Hydrolase</keyword>
<evidence type="ECO:0000313" key="1">
    <source>
        <dbReference type="EMBL" id="KXB39042.1"/>
    </source>
</evidence>
<evidence type="ECO:0000313" key="2">
    <source>
        <dbReference type="Proteomes" id="UP000070080"/>
    </source>
</evidence>
<dbReference type="AlphaFoldDB" id="A0A133Y757"/>
<dbReference type="EMBL" id="LSCV01000044">
    <property type="protein sequence ID" value="KXB39042.1"/>
    <property type="molecule type" value="Genomic_DNA"/>
</dbReference>
<dbReference type="Pfam" id="PF13419">
    <property type="entry name" value="HAD_2"/>
    <property type="match status" value="1"/>
</dbReference>
<dbReference type="GO" id="GO:0016787">
    <property type="term" value="F:hydrolase activity"/>
    <property type="evidence" value="ECO:0007669"/>
    <property type="project" value="UniProtKB-KW"/>
</dbReference>
<reference evidence="2" key="1">
    <citation type="submission" date="2016-01" db="EMBL/GenBank/DDBJ databases">
        <authorList>
            <person name="Mitreva M."/>
            <person name="Pepin K.H."/>
            <person name="Mihindukulasuriya K.A."/>
            <person name="Fulton R."/>
            <person name="Fronick C."/>
            <person name="O'Laughlin M."/>
            <person name="Miner T."/>
            <person name="Herter B."/>
            <person name="Rosa B.A."/>
            <person name="Cordes M."/>
            <person name="Tomlinson C."/>
            <person name="Wollam A."/>
            <person name="Palsikar V.B."/>
            <person name="Mardis E.R."/>
            <person name="Wilson R.K."/>
        </authorList>
    </citation>
    <scope>NUCLEOTIDE SEQUENCE [LARGE SCALE GENOMIC DNA]</scope>
    <source>
        <strain evidence="2">KA00274</strain>
    </source>
</reference>
<dbReference type="InterPro" id="IPR036412">
    <property type="entry name" value="HAD-like_sf"/>
</dbReference>
<proteinExistence type="predicted"/>
<dbReference type="CDD" id="cd07505">
    <property type="entry name" value="HAD_BPGM-like"/>
    <property type="match status" value="1"/>
</dbReference>
<dbReference type="RefSeq" id="WP_066715006.1">
    <property type="nucleotide sequence ID" value="NZ_CP118869.1"/>
</dbReference>
<protein>
    <submittedName>
        <fullName evidence="1">HAD hydrolase, family IA, variant 3</fullName>
    </submittedName>
</protein>
<dbReference type="NCBIfam" id="TIGR01509">
    <property type="entry name" value="HAD-SF-IA-v3"/>
    <property type="match status" value="1"/>
</dbReference>
<dbReference type="PANTHER" id="PTHR18901:SF38">
    <property type="entry name" value="PSEUDOURIDINE-5'-PHOSPHATASE"/>
    <property type="match status" value="1"/>
</dbReference>
<dbReference type="OrthoDB" id="9797743at2"/>
<comment type="caution">
    <text evidence="1">The sequence shown here is derived from an EMBL/GenBank/DDBJ whole genome shotgun (WGS) entry which is preliminary data.</text>
</comment>
<keyword evidence="2" id="KW-1185">Reference proteome</keyword>
<dbReference type="Proteomes" id="UP000070080">
    <property type="component" value="Unassembled WGS sequence"/>
</dbReference>
<dbReference type="Gene3D" id="3.40.50.1000">
    <property type="entry name" value="HAD superfamily/HAD-like"/>
    <property type="match status" value="1"/>
</dbReference>
<dbReference type="SUPFAM" id="SSF56784">
    <property type="entry name" value="HAD-like"/>
    <property type="match status" value="1"/>
</dbReference>
<dbReference type="InterPro" id="IPR023198">
    <property type="entry name" value="PGP-like_dom2"/>
</dbReference>